<protein>
    <recommendedName>
        <fullName evidence="6">Efflux transporter, outer membrane factor (OMF) lipoprotein, NodT family</fullName>
    </recommendedName>
</protein>
<keyword evidence="2" id="KW-0449">Lipoprotein</keyword>
<keyword evidence="2" id="KW-0564">Palmitate</keyword>
<name>A0A928V0T8_9SPHI</name>
<comment type="similarity">
    <text evidence="1 2">Belongs to the outer membrane factor (OMF) (TC 1.B.17) family.</text>
</comment>
<dbReference type="PANTHER" id="PTHR30203">
    <property type="entry name" value="OUTER MEMBRANE CATION EFFLUX PROTEIN"/>
    <property type="match status" value="1"/>
</dbReference>
<dbReference type="AlphaFoldDB" id="A0A928V0T8"/>
<dbReference type="Pfam" id="PF02321">
    <property type="entry name" value="OEP"/>
    <property type="match status" value="2"/>
</dbReference>
<evidence type="ECO:0000256" key="1">
    <source>
        <dbReference type="ARBA" id="ARBA00007613"/>
    </source>
</evidence>
<organism evidence="4 5">
    <name type="scientific">Sphingobacterium hungaricum</name>
    <dbReference type="NCBI Taxonomy" id="2082723"/>
    <lineage>
        <taxon>Bacteria</taxon>
        <taxon>Pseudomonadati</taxon>
        <taxon>Bacteroidota</taxon>
        <taxon>Sphingobacteriia</taxon>
        <taxon>Sphingobacteriales</taxon>
        <taxon>Sphingobacteriaceae</taxon>
        <taxon>Sphingobacterium</taxon>
    </lineage>
</organism>
<dbReference type="Gene3D" id="2.20.200.10">
    <property type="entry name" value="Outer membrane efflux proteins (OEP)"/>
    <property type="match status" value="1"/>
</dbReference>
<dbReference type="EMBL" id="PRDK01000006">
    <property type="protein sequence ID" value="MBE8714422.1"/>
    <property type="molecule type" value="Genomic_DNA"/>
</dbReference>
<gene>
    <name evidence="4" type="ORF">C4F49_12090</name>
</gene>
<accession>A0A928V0T8</accession>
<keyword evidence="2" id="KW-0812">Transmembrane</keyword>
<comment type="caution">
    <text evidence="4">The sequence shown here is derived from an EMBL/GenBank/DDBJ whole genome shotgun (WGS) entry which is preliminary data.</text>
</comment>
<dbReference type="RefSeq" id="WP_196936329.1">
    <property type="nucleotide sequence ID" value="NZ_MU158698.1"/>
</dbReference>
<evidence type="ECO:0008006" key="6">
    <source>
        <dbReference type="Google" id="ProtNLM"/>
    </source>
</evidence>
<evidence type="ECO:0000256" key="3">
    <source>
        <dbReference type="SAM" id="Coils"/>
    </source>
</evidence>
<feature type="coiled-coil region" evidence="3">
    <location>
        <begin position="427"/>
        <end position="454"/>
    </location>
</feature>
<dbReference type="GO" id="GO:0015562">
    <property type="term" value="F:efflux transmembrane transporter activity"/>
    <property type="evidence" value="ECO:0007669"/>
    <property type="project" value="InterPro"/>
</dbReference>
<dbReference type="Gene3D" id="1.20.1600.10">
    <property type="entry name" value="Outer membrane efflux proteins (OEP)"/>
    <property type="match status" value="1"/>
</dbReference>
<evidence type="ECO:0000313" key="4">
    <source>
        <dbReference type="EMBL" id="MBE8714422.1"/>
    </source>
</evidence>
<dbReference type="GO" id="GO:0005886">
    <property type="term" value="C:plasma membrane"/>
    <property type="evidence" value="ECO:0007669"/>
    <property type="project" value="UniProtKB-SubCell"/>
</dbReference>
<dbReference type="Proteomes" id="UP000616201">
    <property type="component" value="Unassembled WGS sequence"/>
</dbReference>
<dbReference type="InterPro" id="IPR010131">
    <property type="entry name" value="MdtP/NodT-like"/>
</dbReference>
<keyword evidence="3" id="KW-0175">Coiled coil</keyword>
<keyword evidence="2" id="KW-0472">Membrane</keyword>
<keyword evidence="5" id="KW-1185">Reference proteome</keyword>
<evidence type="ECO:0000313" key="5">
    <source>
        <dbReference type="Proteomes" id="UP000616201"/>
    </source>
</evidence>
<dbReference type="NCBIfam" id="TIGR01845">
    <property type="entry name" value="outer_NodT"/>
    <property type="match status" value="1"/>
</dbReference>
<proteinExistence type="inferred from homology"/>
<sequence length="459" mass="50988">MLKNKSWIILFSILILMLESCKVVQPYQQPSVDHPDVFRHVPNSDTTSIASIPWRTIFTDQKLQALIQEGIENNLDLKIATARVKAAQANLAQSKVAFYPNLSANTSVTYQKVNANMINMNQPYQLSASSSWELDIWGKLSSLKRASLAAFLQSEAYQRAVQTELIASIASQYYALLALDQQLKISLKTVENRKSDVATMKLLKESDVVTGADVVQSQASELSLTATIPDLKQNIREMENAISILLGRAPGNIDRDSLSNQSIAVDLNIGIPSQLLANRPDVQQAEYQFRYSFELTNVARTYFYPTLSITAQGGLSNSSLSDFFNASSVFANILAGLTQPIFNNGLNKQRLAVAQATQEESFSTFKQSLLSAGAEVSNALYNYQMALEKIEIRKQEIFYLQKSVEFTQELLKYSSNTNYNDVLASEQNLLNAELNSISDKLQQLQATVELYRSLGGGVK</sequence>
<comment type="subcellular location">
    <subcellularLocation>
        <location evidence="2">Cell membrane</location>
        <topology evidence="2">Lipid-anchor</topology>
    </subcellularLocation>
</comment>
<reference evidence="4" key="1">
    <citation type="submission" date="2018-02" db="EMBL/GenBank/DDBJ databases">
        <authorList>
            <person name="Vasarhelyi B.M."/>
            <person name="Deshmukh S."/>
            <person name="Balint B."/>
            <person name="Kukolya J."/>
        </authorList>
    </citation>
    <scope>NUCLEOTIDE SEQUENCE</scope>
    <source>
        <strain evidence="4">KB22</strain>
    </source>
</reference>
<dbReference type="SUPFAM" id="SSF56954">
    <property type="entry name" value="Outer membrane efflux proteins (OEP)"/>
    <property type="match status" value="1"/>
</dbReference>
<dbReference type="InterPro" id="IPR003423">
    <property type="entry name" value="OMP_efflux"/>
</dbReference>
<evidence type="ECO:0000256" key="2">
    <source>
        <dbReference type="RuleBase" id="RU362097"/>
    </source>
</evidence>
<keyword evidence="2" id="KW-1134">Transmembrane beta strand</keyword>
<dbReference type="PANTHER" id="PTHR30203:SF33">
    <property type="entry name" value="BLR4455 PROTEIN"/>
    <property type="match status" value="1"/>
</dbReference>